<feature type="compositionally biased region" description="Low complexity" evidence="1">
    <location>
        <begin position="54"/>
        <end position="68"/>
    </location>
</feature>
<dbReference type="AlphaFoldDB" id="A0AAD1ZF93"/>
<feature type="region of interest" description="Disordered" evidence="1">
    <location>
        <begin position="43"/>
        <end position="73"/>
    </location>
</feature>
<sequence length="192" mass="21945">MLLRSSSIPVLGSLLSSLSEIPYNNHYQYEAPNATPTSIHQKLSYGSQHHPKSLWHSSPSSTSQSSPSGFQRVQSDGNLEELANVDEFSFSNCKRNLRVKLTAPGWSQSHLSRRATWKLVKKMKTETRTMKRKRKKMNGTSKVLRKTEERYKRMLEESPCNPLFLRNHAQFLYQTKGDLQGAEYYSMASTTA</sequence>
<evidence type="ECO:0000313" key="2">
    <source>
        <dbReference type="EMBL" id="CAI9768713.1"/>
    </source>
</evidence>
<keyword evidence="3" id="KW-1185">Reference proteome</keyword>
<protein>
    <submittedName>
        <fullName evidence="2">Uncharacterized protein</fullName>
    </submittedName>
</protein>
<proteinExistence type="predicted"/>
<reference evidence="2" key="1">
    <citation type="submission" date="2023-05" db="EMBL/GenBank/DDBJ databases">
        <authorList>
            <person name="Huff M."/>
        </authorList>
    </citation>
    <scope>NUCLEOTIDE SEQUENCE</scope>
</reference>
<evidence type="ECO:0000313" key="3">
    <source>
        <dbReference type="Proteomes" id="UP000834106"/>
    </source>
</evidence>
<dbReference type="Proteomes" id="UP000834106">
    <property type="component" value="Chromosome 9"/>
</dbReference>
<dbReference type="EMBL" id="OU503044">
    <property type="protein sequence ID" value="CAI9768713.1"/>
    <property type="molecule type" value="Genomic_DNA"/>
</dbReference>
<evidence type="ECO:0000256" key="1">
    <source>
        <dbReference type="SAM" id="MobiDB-lite"/>
    </source>
</evidence>
<organism evidence="2 3">
    <name type="scientific">Fraxinus pennsylvanica</name>
    <dbReference type="NCBI Taxonomy" id="56036"/>
    <lineage>
        <taxon>Eukaryota</taxon>
        <taxon>Viridiplantae</taxon>
        <taxon>Streptophyta</taxon>
        <taxon>Embryophyta</taxon>
        <taxon>Tracheophyta</taxon>
        <taxon>Spermatophyta</taxon>
        <taxon>Magnoliopsida</taxon>
        <taxon>eudicotyledons</taxon>
        <taxon>Gunneridae</taxon>
        <taxon>Pentapetalae</taxon>
        <taxon>asterids</taxon>
        <taxon>lamiids</taxon>
        <taxon>Lamiales</taxon>
        <taxon>Oleaceae</taxon>
        <taxon>Oleeae</taxon>
        <taxon>Fraxinus</taxon>
    </lineage>
</organism>
<gene>
    <name evidence="2" type="ORF">FPE_LOCUS16143</name>
</gene>
<accession>A0AAD1ZF93</accession>
<name>A0AAD1ZF93_9LAMI</name>